<dbReference type="AlphaFoldDB" id="S6AIF6"/>
<evidence type="ECO:0000256" key="9">
    <source>
        <dbReference type="ARBA" id="ARBA00023065"/>
    </source>
</evidence>
<dbReference type="SUPFAM" id="SSF56935">
    <property type="entry name" value="Porins"/>
    <property type="match status" value="1"/>
</dbReference>
<keyword evidence="13 14" id="KW-0998">Cell outer membrane</keyword>
<dbReference type="Pfam" id="PF00593">
    <property type="entry name" value="TonB_dep_Rec_b-barrel"/>
    <property type="match status" value="1"/>
</dbReference>
<dbReference type="NCBIfam" id="TIGR01783">
    <property type="entry name" value="TonB-siderophor"/>
    <property type="match status" value="1"/>
</dbReference>
<dbReference type="Gene3D" id="3.55.50.30">
    <property type="match status" value="1"/>
</dbReference>
<dbReference type="InterPro" id="IPR037066">
    <property type="entry name" value="Plug_dom_sf"/>
</dbReference>
<feature type="chain" id="PRO_5004535941" evidence="17">
    <location>
        <begin position="26"/>
        <end position="792"/>
    </location>
</feature>
<evidence type="ECO:0000313" key="19">
    <source>
        <dbReference type="EMBL" id="BAN48155.1"/>
    </source>
</evidence>
<dbReference type="InterPro" id="IPR011662">
    <property type="entry name" value="Secretin/TonB_short_N"/>
</dbReference>
<comment type="similarity">
    <text evidence="2 14 16">Belongs to the TonB-dependent receptor family.</text>
</comment>
<feature type="domain" description="Secretin/TonB short N-terminal" evidence="18">
    <location>
        <begin position="48"/>
        <end position="100"/>
    </location>
</feature>
<keyword evidence="10 16" id="KW-0798">TonB box</keyword>
<reference evidence="19 20" key="1">
    <citation type="journal article" date="2013" name="Genome Announc.">
        <title>Complete Genome Sequence of the Carbazole Degrader Pseudomonas resinovorans Strain CA10 (NBRC 106553).</title>
        <authorList>
            <person name="Shintani M."/>
            <person name="Hosoyama A."/>
            <person name="Ohji S."/>
            <person name="Tsuchikane K."/>
            <person name="Takarada H."/>
            <person name="Yamazoe A."/>
            <person name="Fujita N."/>
            <person name="Nojiri H."/>
        </authorList>
    </citation>
    <scope>NUCLEOTIDE SEQUENCE [LARGE SCALE GENOMIC DNA]</scope>
    <source>
        <strain evidence="19 20">NBRC 106553</strain>
    </source>
</reference>
<evidence type="ECO:0000256" key="1">
    <source>
        <dbReference type="ARBA" id="ARBA00004571"/>
    </source>
</evidence>
<evidence type="ECO:0000256" key="2">
    <source>
        <dbReference type="ARBA" id="ARBA00009810"/>
    </source>
</evidence>
<gene>
    <name evidence="19" type="ORF">PCA10_24230</name>
</gene>
<evidence type="ECO:0000256" key="8">
    <source>
        <dbReference type="ARBA" id="ARBA00023004"/>
    </source>
</evidence>
<feature type="signal peptide" evidence="17">
    <location>
        <begin position="1"/>
        <end position="25"/>
    </location>
</feature>
<evidence type="ECO:0000256" key="11">
    <source>
        <dbReference type="ARBA" id="ARBA00023136"/>
    </source>
</evidence>
<evidence type="ECO:0000256" key="4">
    <source>
        <dbReference type="ARBA" id="ARBA00022452"/>
    </source>
</evidence>
<dbReference type="RefSeq" id="WP_016492351.1">
    <property type="nucleotide sequence ID" value="NC_021499.1"/>
</dbReference>
<evidence type="ECO:0000259" key="18">
    <source>
        <dbReference type="SMART" id="SM00965"/>
    </source>
</evidence>
<evidence type="ECO:0000313" key="20">
    <source>
        <dbReference type="Proteomes" id="UP000015503"/>
    </source>
</evidence>
<keyword evidence="8" id="KW-0408">Iron</keyword>
<evidence type="ECO:0000256" key="7">
    <source>
        <dbReference type="ARBA" id="ARBA00022729"/>
    </source>
</evidence>
<keyword evidence="4 14" id="KW-1134">Transmembrane beta strand</keyword>
<evidence type="ECO:0000256" key="14">
    <source>
        <dbReference type="PROSITE-ProRule" id="PRU01360"/>
    </source>
</evidence>
<dbReference type="PROSITE" id="PS52016">
    <property type="entry name" value="TONB_DEPENDENT_REC_3"/>
    <property type="match status" value="1"/>
</dbReference>
<evidence type="ECO:0000256" key="10">
    <source>
        <dbReference type="ARBA" id="ARBA00023077"/>
    </source>
</evidence>
<dbReference type="GO" id="GO:0015344">
    <property type="term" value="F:siderophore uptake transmembrane transporter activity"/>
    <property type="evidence" value="ECO:0007669"/>
    <property type="project" value="TreeGrafter"/>
</dbReference>
<dbReference type="Gene3D" id="2.170.130.10">
    <property type="entry name" value="TonB-dependent receptor, plug domain"/>
    <property type="match status" value="1"/>
</dbReference>
<dbReference type="STRING" id="1245471.PCA10_24230"/>
<evidence type="ECO:0000256" key="6">
    <source>
        <dbReference type="ARBA" id="ARBA00022692"/>
    </source>
</evidence>
<dbReference type="Proteomes" id="UP000015503">
    <property type="component" value="Chromosome"/>
</dbReference>
<organism evidence="19 20">
    <name type="scientific">Metapseudomonas resinovorans NBRC 106553</name>
    <dbReference type="NCBI Taxonomy" id="1245471"/>
    <lineage>
        <taxon>Bacteria</taxon>
        <taxon>Pseudomonadati</taxon>
        <taxon>Pseudomonadota</taxon>
        <taxon>Gammaproteobacteria</taxon>
        <taxon>Pseudomonadales</taxon>
        <taxon>Pseudomonadaceae</taxon>
        <taxon>Metapseudomonas</taxon>
    </lineage>
</organism>
<evidence type="ECO:0000256" key="12">
    <source>
        <dbReference type="ARBA" id="ARBA00023170"/>
    </source>
</evidence>
<dbReference type="Gene3D" id="2.40.170.20">
    <property type="entry name" value="TonB-dependent receptor, beta-barrel domain"/>
    <property type="match status" value="1"/>
</dbReference>
<evidence type="ECO:0000256" key="5">
    <source>
        <dbReference type="ARBA" id="ARBA00022496"/>
    </source>
</evidence>
<keyword evidence="7 17" id="KW-0732">Signal</keyword>
<dbReference type="CDD" id="cd01347">
    <property type="entry name" value="ligand_gated_channel"/>
    <property type="match status" value="1"/>
</dbReference>
<keyword evidence="5" id="KW-0410">Iron transport</keyword>
<dbReference type="InterPro" id="IPR012910">
    <property type="entry name" value="Plug_dom"/>
</dbReference>
<comment type="subcellular location">
    <subcellularLocation>
        <location evidence="1 14">Cell outer membrane</location>
        <topology evidence="1 14">Multi-pass membrane protein</topology>
    </subcellularLocation>
</comment>
<keyword evidence="9" id="KW-0406">Ion transport</keyword>
<dbReference type="Pfam" id="PF07660">
    <property type="entry name" value="STN"/>
    <property type="match status" value="1"/>
</dbReference>
<evidence type="ECO:0000256" key="16">
    <source>
        <dbReference type="RuleBase" id="RU003357"/>
    </source>
</evidence>
<dbReference type="PANTHER" id="PTHR32552">
    <property type="entry name" value="FERRICHROME IRON RECEPTOR-RELATED"/>
    <property type="match status" value="1"/>
</dbReference>
<accession>S6AIF6</accession>
<dbReference type="OrthoDB" id="8732650at2"/>
<dbReference type="PROSITE" id="PS01156">
    <property type="entry name" value="TONB_DEPENDENT_REC_2"/>
    <property type="match status" value="1"/>
</dbReference>
<dbReference type="GO" id="GO:0009279">
    <property type="term" value="C:cell outer membrane"/>
    <property type="evidence" value="ECO:0007669"/>
    <property type="project" value="UniProtKB-SubCell"/>
</dbReference>
<dbReference type="PATRIC" id="fig|1245471.3.peg.2451"/>
<name>S6AIF6_METRE</name>
<keyword evidence="11 14" id="KW-0472">Membrane</keyword>
<sequence length="792" mass="85131">MRSTFSLLPAFAALPLALGVASAHGLELDVPAQSLDAALTDFAEQANVRLLFDASLTRGSKAAPALKGDYSVAEGLERLLQGSGLTYRIDADGTVSLLPRPVEQGAMELDSTLVNGQLAGRPDLPSEFAGGQVARGGRIGLLGNQDMQDTPFSIASYTSGLIRNRQAQTLGEVLRSDPAVRQSYGFGNFSQVFVIRGFPLVSDDIAFNGLFGVLPRQIIATEAVERVEVFKGSSAFLNGVSPSGSGIGGGINLVSKRAENDPTRSISLDYASDSRVGTHLDLGQRFGEDNRFGARMNLAQREGETAVEDEHNRFSLAAFGLDYRGDRLRLAADFGYQKQRVNEGRSVVYLSGLKKVPKVPDANDNYAQPWAWSQLEDSYGMLSGEYDVNQQWTAYLAVGGRYTRENGVYSSLYVSALDGTASVGRLYAPRDEESESATAGLRGNFATGPVSHQLNLGLSGNWREFRSANESTSAANRLPGNLYNPFPSPIPRATVAGDIHHPRKTGTTEARSVAVSDTLGFFDERALLTLGVRRQSIATDGWSAATGLRTTQYDDSITTPVYGLVIKATDYLSFYANRIEGLAPGPTAPSTASNSGEMFAPFRSKQIEAGVKLDWGTFGGSLGVYRIEQPQGVTNNGVFGVDAEQRNRGVELSLFGELQPGLRLLAGGTLMDTELRGTANGSNDGNRAVGVPEFQYNLGLDWDVPGVPGLAVNGLLMRTGGQFYDSANELSIPAWTRVDLGARYAFKLEQRDLTLRANLENVADEGYWESTNGGYLTQGAPRTFKLSATLDF</sequence>
<dbReference type="InterPro" id="IPR039426">
    <property type="entry name" value="TonB-dep_rcpt-like"/>
</dbReference>
<dbReference type="GO" id="GO:0015891">
    <property type="term" value="P:siderophore transport"/>
    <property type="evidence" value="ECO:0007669"/>
    <property type="project" value="InterPro"/>
</dbReference>
<keyword evidence="20" id="KW-1185">Reference proteome</keyword>
<dbReference type="InterPro" id="IPR036942">
    <property type="entry name" value="Beta-barrel_TonB_sf"/>
</dbReference>
<dbReference type="SMART" id="SM00965">
    <property type="entry name" value="STN"/>
    <property type="match status" value="1"/>
</dbReference>
<evidence type="ECO:0000256" key="17">
    <source>
        <dbReference type="SAM" id="SignalP"/>
    </source>
</evidence>
<dbReference type="eggNOG" id="COG4774">
    <property type="taxonomic scope" value="Bacteria"/>
</dbReference>
<dbReference type="PANTHER" id="PTHR32552:SF82">
    <property type="entry name" value="FCUA PROTEIN"/>
    <property type="match status" value="1"/>
</dbReference>
<feature type="short sequence motif" description="TonB C-terminal box" evidence="15">
    <location>
        <begin position="775"/>
        <end position="792"/>
    </location>
</feature>
<protein>
    <submittedName>
        <fullName evidence="19">Putative TonB-dependent receptor</fullName>
    </submittedName>
</protein>
<keyword evidence="6 14" id="KW-0812">Transmembrane</keyword>
<dbReference type="HOGENOM" id="CLU_008287_22_0_6"/>
<dbReference type="InterPro" id="IPR000531">
    <property type="entry name" value="Beta-barrel_TonB"/>
</dbReference>
<dbReference type="GO" id="GO:0038023">
    <property type="term" value="F:signaling receptor activity"/>
    <property type="evidence" value="ECO:0007669"/>
    <property type="project" value="InterPro"/>
</dbReference>
<dbReference type="InterPro" id="IPR010917">
    <property type="entry name" value="TonB_rcpt_CS"/>
</dbReference>
<keyword evidence="12 19" id="KW-0675">Receptor</keyword>
<evidence type="ECO:0000256" key="15">
    <source>
        <dbReference type="PROSITE-ProRule" id="PRU10144"/>
    </source>
</evidence>
<proteinExistence type="inferred from homology"/>
<evidence type="ECO:0000256" key="13">
    <source>
        <dbReference type="ARBA" id="ARBA00023237"/>
    </source>
</evidence>
<dbReference type="KEGG" id="pre:PCA10_24230"/>
<dbReference type="EMBL" id="AP013068">
    <property type="protein sequence ID" value="BAN48155.1"/>
    <property type="molecule type" value="Genomic_DNA"/>
</dbReference>
<keyword evidence="3 14" id="KW-0813">Transport</keyword>
<evidence type="ECO:0000256" key="3">
    <source>
        <dbReference type="ARBA" id="ARBA00022448"/>
    </source>
</evidence>
<dbReference type="Pfam" id="PF07715">
    <property type="entry name" value="Plug"/>
    <property type="match status" value="1"/>
</dbReference>
<dbReference type="InterPro" id="IPR010105">
    <property type="entry name" value="TonB_sidphr_rcpt"/>
</dbReference>